<dbReference type="InterPro" id="IPR041146">
    <property type="entry name" value="IFT81_CH"/>
</dbReference>
<dbReference type="InterPro" id="IPR043016">
    <property type="entry name" value="IFT81_N_sf"/>
</dbReference>
<comment type="caution">
    <text evidence="9">The sequence shown here is derived from an EMBL/GenBank/DDBJ whole genome shotgun (WGS) entry which is preliminary data.</text>
</comment>
<keyword evidence="4" id="KW-0969">Cilium</keyword>
<dbReference type="PANTHER" id="PTHR15614:SF2">
    <property type="entry name" value="INTRAFLAGELLAR TRANSPORT PROTEIN 81 HOMOLOG"/>
    <property type="match status" value="1"/>
</dbReference>
<comment type="similarity">
    <text evidence="6">Belongs to the IFT81 family.</text>
</comment>
<evidence type="ECO:0000256" key="1">
    <source>
        <dbReference type="ARBA" id="ARBA00004138"/>
    </source>
</evidence>
<evidence type="ECO:0000259" key="8">
    <source>
        <dbReference type="Pfam" id="PF18383"/>
    </source>
</evidence>
<dbReference type="GO" id="GO:0030992">
    <property type="term" value="C:intraciliary transport particle B"/>
    <property type="evidence" value="ECO:0007669"/>
    <property type="project" value="InterPro"/>
</dbReference>
<evidence type="ECO:0000256" key="2">
    <source>
        <dbReference type="ARBA" id="ARBA00022794"/>
    </source>
</evidence>
<name>A0A833VTH4_9HYME</name>
<evidence type="ECO:0000256" key="4">
    <source>
        <dbReference type="ARBA" id="ARBA00023069"/>
    </source>
</evidence>
<dbReference type="Proteomes" id="UP000655588">
    <property type="component" value="Unassembled WGS sequence"/>
</dbReference>
<evidence type="ECO:0000256" key="3">
    <source>
        <dbReference type="ARBA" id="ARBA00023054"/>
    </source>
</evidence>
<sequence length="665" mass="76858">MRENTKFIVTEVNKLLGRNYNVIYFNSLSPEELLQVLKEVLIKIQDQNVNASDAKSETPEETSIYILSILRVLHYHPQTDPGLIRGDPDTIHPILTWLLSNADTVRKRVYLSRFLVKLEVPGEYLGEPEVSALYEQYASLIDRFKAVHREREIGRKSFENASELTADLKTMEKEKEVRAVTIRIEKMKTKAESGMHLLNAAQALRIEKDKERDLALQEEQEREIISRLQTNLQRLERELEILKKDKNEVTVQSLLQRSSEVITVQTIVVNEKLPAEIHAKKNHIKALNAVKQYPYLSPDQITTLRNKLDTVGKEIQNLIELKISKSNIDKIEPFRQQAAAVANIKRNVLDKLEKTTGSLEELQEKLQEKCELSKMAVEDVIPKGEELKKYINRLKTRGTLYKHCKSELTWLNAENSVLHRTAAILENQVYFFFLFIADHTQQLVLVSVNWCNLNLLIQAKERLETVKKNTPANFTQDNASSMNLQLIRDISAFRARLVPLINEVQSLREKCREFEQQQEKVKRAQNEVESSMSTSINNLQSELENRKAKIAKDVEEKEKLRNLMIKMKNMEERIKRNVEDPTISDPGKKIKEELNSAIQAEETKLKNLMLEKERLKQTTVVNEKQTQMWNDVLSVFKCKIKCAEESKQSNGIVVRRGGAETLVLQ</sequence>
<reference evidence="9" key="1">
    <citation type="submission" date="2019-11" db="EMBL/GenBank/DDBJ databases">
        <title>The nuclear and mitochondrial genomes of Frieseomelitta varia - a highly eusocial stingless bee (Meliponini) with a permanently sterile worker caste.</title>
        <authorList>
            <person name="Freitas F.C.P."/>
            <person name="Lourenco A.P."/>
            <person name="Nunes F.M.F."/>
            <person name="Paschoal A.R."/>
            <person name="Abreu F.C.P."/>
            <person name="Barbin F.O."/>
            <person name="Bataglia L."/>
            <person name="Cardoso-Junior C.A.M."/>
            <person name="Cervoni M.S."/>
            <person name="Silva S.R."/>
            <person name="Dalarmi F."/>
            <person name="Del Lama M.A."/>
            <person name="Depintor T.S."/>
            <person name="Ferreira K.M."/>
            <person name="Goria P.S."/>
            <person name="Jaskot M.C."/>
            <person name="Lago D.C."/>
            <person name="Luna-Lucena D."/>
            <person name="Moda L.M."/>
            <person name="Nascimento L."/>
            <person name="Pedrino M."/>
            <person name="Rabico F.O."/>
            <person name="Sanches F.C."/>
            <person name="Santos D.E."/>
            <person name="Santos C.G."/>
            <person name="Vieira J."/>
            <person name="Lopes T.F."/>
            <person name="Barchuk A.R."/>
            <person name="Hartfelder K."/>
            <person name="Simoes Z.L.P."/>
            <person name="Bitondi M.M.G."/>
            <person name="Pinheiro D.G."/>
        </authorList>
    </citation>
    <scope>NUCLEOTIDE SEQUENCE</scope>
    <source>
        <strain evidence="9">USP_RPSP 00005682</strain>
        <tissue evidence="9">Whole individual</tissue>
    </source>
</reference>
<evidence type="ECO:0000256" key="7">
    <source>
        <dbReference type="SAM" id="Coils"/>
    </source>
</evidence>
<comment type="subcellular location">
    <subcellularLocation>
        <location evidence="1">Cell projection</location>
        <location evidence="1">Cilium</location>
    </subcellularLocation>
</comment>
<evidence type="ECO:0000256" key="6">
    <source>
        <dbReference type="ARBA" id="ARBA00043983"/>
    </source>
</evidence>
<dbReference type="Gene3D" id="1.10.418.70">
    <property type="entry name" value="Intraflagellar transport protein 81, N-terminal domain"/>
    <property type="match status" value="1"/>
</dbReference>
<evidence type="ECO:0000256" key="5">
    <source>
        <dbReference type="ARBA" id="ARBA00023273"/>
    </source>
</evidence>
<keyword evidence="10" id="KW-1185">Reference proteome</keyword>
<feature type="domain" description="IFT81 calponin homology" evidence="8">
    <location>
        <begin position="3"/>
        <end position="119"/>
    </location>
</feature>
<dbReference type="PANTHER" id="PTHR15614">
    <property type="entry name" value="INTRAFLAGELLAR TRANSPORT PROTEIN 81 HOMOLOG"/>
    <property type="match status" value="1"/>
</dbReference>
<dbReference type="Pfam" id="PF18383">
    <property type="entry name" value="IFT81_CH"/>
    <property type="match status" value="1"/>
</dbReference>
<accession>A0A833VTH4</accession>
<dbReference type="GO" id="GO:0042073">
    <property type="term" value="P:intraciliary transport"/>
    <property type="evidence" value="ECO:0007669"/>
    <property type="project" value="InterPro"/>
</dbReference>
<feature type="coiled-coil region" evidence="7">
    <location>
        <begin position="201"/>
        <end position="252"/>
    </location>
</feature>
<gene>
    <name evidence="9" type="ORF">E2986_02074</name>
</gene>
<evidence type="ECO:0000313" key="10">
    <source>
        <dbReference type="Proteomes" id="UP000655588"/>
    </source>
</evidence>
<evidence type="ECO:0000313" key="9">
    <source>
        <dbReference type="EMBL" id="KAF3424540.1"/>
    </source>
</evidence>
<protein>
    <recommendedName>
        <fullName evidence="8">IFT81 calponin homology domain-containing protein</fullName>
    </recommendedName>
</protein>
<dbReference type="AlphaFoldDB" id="A0A833VTH4"/>
<proteinExistence type="inferred from homology"/>
<dbReference type="InterPro" id="IPR029600">
    <property type="entry name" value="IFT81"/>
</dbReference>
<feature type="coiled-coil region" evidence="7">
    <location>
        <begin position="345"/>
        <end position="379"/>
    </location>
</feature>
<keyword evidence="5" id="KW-0966">Cell projection</keyword>
<dbReference type="GO" id="GO:0060271">
    <property type="term" value="P:cilium assembly"/>
    <property type="evidence" value="ECO:0007669"/>
    <property type="project" value="InterPro"/>
</dbReference>
<dbReference type="GO" id="GO:0015631">
    <property type="term" value="F:tubulin binding"/>
    <property type="evidence" value="ECO:0007669"/>
    <property type="project" value="InterPro"/>
</dbReference>
<keyword evidence="3 7" id="KW-0175">Coiled coil</keyword>
<organism evidence="9 10">
    <name type="scientific">Frieseomelitta varia</name>
    <dbReference type="NCBI Taxonomy" id="561572"/>
    <lineage>
        <taxon>Eukaryota</taxon>
        <taxon>Metazoa</taxon>
        <taxon>Ecdysozoa</taxon>
        <taxon>Arthropoda</taxon>
        <taxon>Hexapoda</taxon>
        <taxon>Insecta</taxon>
        <taxon>Pterygota</taxon>
        <taxon>Neoptera</taxon>
        <taxon>Endopterygota</taxon>
        <taxon>Hymenoptera</taxon>
        <taxon>Apocrita</taxon>
        <taxon>Aculeata</taxon>
        <taxon>Apoidea</taxon>
        <taxon>Anthophila</taxon>
        <taxon>Apidae</taxon>
        <taxon>Frieseomelitta</taxon>
    </lineage>
</organism>
<dbReference type="EMBL" id="WNWW01000460">
    <property type="protein sequence ID" value="KAF3424540.1"/>
    <property type="molecule type" value="Genomic_DNA"/>
</dbReference>
<keyword evidence="2" id="KW-0970">Cilium biogenesis/degradation</keyword>
<dbReference type="GO" id="GO:0036064">
    <property type="term" value="C:ciliary basal body"/>
    <property type="evidence" value="ECO:0007669"/>
    <property type="project" value="TreeGrafter"/>
</dbReference>
<feature type="coiled-coil region" evidence="7">
    <location>
        <begin position="497"/>
        <end position="618"/>
    </location>
</feature>